<dbReference type="InterPro" id="IPR020103">
    <property type="entry name" value="PsdUridine_synth_cat_dom_sf"/>
</dbReference>
<comment type="similarity">
    <text evidence="1 8">Belongs to the pseudouridine synthase RluA family.</text>
</comment>
<comment type="catalytic activity">
    <reaction evidence="8">
        <text>a uridine in RNA = a pseudouridine in RNA</text>
        <dbReference type="Rhea" id="RHEA:48348"/>
        <dbReference type="Rhea" id="RHEA-COMP:12068"/>
        <dbReference type="Rhea" id="RHEA-COMP:12069"/>
        <dbReference type="ChEBI" id="CHEBI:65314"/>
        <dbReference type="ChEBI" id="CHEBI:65315"/>
    </reaction>
</comment>
<dbReference type="EMBL" id="NOIH01000012">
    <property type="protein sequence ID" value="OYD53744.1"/>
    <property type="molecule type" value="Genomic_DNA"/>
</dbReference>
<dbReference type="InterPro" id="IPR006145">
    <property type="entry name" value="PsdUridine_synth_RsuA/RluA"/>
</dbReference>
<dbReference type="InterPro" id="IPR002942">
    <property type="entry name" value="S4_RNA-bd"/>
</dbReference>
<evidence type="ECO:0000256" key="4">
    <source>
        <dbReference type="ARBA" id="ARBA00036882"/>
    </source>
</evidence>
<reference evidence="10 11" key="1">
    <citation type="submission" date="2017-07" db="EMBL/GenBank/DDBJ databases">
        <title>Thauera sp. KNDSS-Mac4 genome sequence and assembly.</title>
        <authorList>
            <person name="Mayilraj S."/>
        </authorList>
    </citation>
    <scope>NUCLEOTIDE SEQUENCE [LARGE SCALE GENOMIC DNA]</scope>
    <source>
        <strain evidence="10 11">KNDSS-Mac4</strain>
    </source>
</reference>
<evidence type="ECO:0000256" key="5">
    <source>
        <dbReference type="ARBA" id="ARBA00056072"/>
    </source>
</evidence>
<dbReference type="PANTHER" id="PTHR21600">
    <property type="entry name" value="MITOCHONDRIAL RNA PSEUDOURIDINE SYNTHASE"/>
    <property type="match status" value="1"/>
</dbReference>
<dbReference type="EC" id="5.4.99.-" evidence="8"/>
<dbReference type="Proteomes" id="UP000215181">
    <property type="component" value="Unassembled WGS sequence"/>
</dbReference>
<dbReference type="PANTHER" id="PTHR21600:SF44">
    <property type="entry name" value="RIBOSOMAL LARGE SUBUNIT PSEUDOURIDINE SYNTHASE D"/>
    <property type="match status" value="1"/>
</dbReference>
<proteinExistence type="inferred from homology"/>
<evidence type="ECO:0000256" key="1">
    <source>
        <dbReference type="ARBA" id="ARBA00010876"/>
    </source>
</evidence>
<dbReference type="InterPro" id="IPR050188">
    <property type="entry name" value="RluA_PseudoU_synthase"/>
</dbReference>
<evidence type="ECO:0000256" key="7">
    <source>
        <dbReference type="PROSITE-ProRule" id="PRU00182"/>
    </source>
</evidence>
<dbReference type="SUPFAM" id="SSF55174">
    <property type="entry name" value="Alpha-L RNA-binding motif"/>
    <property type="match status" value="1"/>
</dbReference>
<dbReference type="SMART" id="SM00363">
    <property type="entry name" value="S4"/>
    <property type="match status" value="1"/>
</dbReference>
<protein>
    <recommendedName>
        <fullName evidence="8">Pseudouridine synthase</fullName>
        <ecNumber evidence="8">5.4.99.-</ecNumber>
    </recommendedName>
</protein>
<dbReference type="Gene3D" id="3.30.2350.10">
    <property type="entry name" value="Pseudouridine synthase"/>
    <property type="match status" value="1"/>
</dbReference>
<comment type="caution">
    <text evidence="10">The sequence shown here is derived from an EMBL/GenBank/DDBJ whole genome shotgun (WGS) entry which is preliminary data.</text>
</comment>
<sequence>MNLAIEKTRVNERADYIAGDESDSPAVMTIPAELGGLRLDQALARLFPEHSRSRLQAWLKDGRIRLDGESAGSRQKVSGGERVELDVAQPPEIAAEQPEDIPLRVVFEDAHLLVIDKPAGLVVHPGSGNWSGTLLNALLHHAPQVAEVPRAGIVHRLDKDTSGLLVVAKTLTAQTDLVRQLQARTVRRHYWALAQGRVQAGGMADAPIGRHPTQRTKMAVVGNGRPAVTHYKVVERFARATLLECRLETGRTHQIRVHMAHIGHPLVGDPVYAARRVADPAWAGFERQALHAFRLGLIHPATGEAMEWEIPMAEDLDALLQRLRAAQ</sequence>
<keyword evidence="3 8" id="KW-0413">Isomerase</keyword>
<evidence type="ECO:0000256" key="3">
    <source>
        <dbReference type="ARBA" id="ARBA00023235"/>
    </source>
</evidence>
<comment type="function">
    <text evidence="5">Responsible for synthesis of pseudouridine from uracil at positions 1911, 1915 and 1917 in 23S ribosomal RNA.</text>
</comment>
<dbReference type="PROSITE" id="PS01129">
    <property type="entry name" value="PSI_RLU"/>
    <property type="match status" value="1"/>
</dbReference>
<keyword evidence="11" id="KW-1185">Reference proteome</keyword>
<dbReference type="SUPFAM" id="SSF55120">
    <property type="entry name" value="Pseudouridine synthase"/>
    <property type="match status" value="1"/>
</dbReference>
<evidence type="ECO:0000313" key="10">
    <source>
        <dbReference type="EMBL" id="OYD53744.1"/>
    </source>
</evidence>
<feature type="domain" description="RNA-binding S4" evidence="9">
    <location>
        <begin position="37"/>
        <end position="98"/>
    </location>
</feature>
<dbReference type="Pfam" id="PF01479">
    <property type="entry name" value="S4"/>
    <property type="match status" value="1"/>
</dbReference>
<dbReference type="Pfam" id="PF00849">
    <property type="entry name" value="PseudoU_synth_2"/>
    <property type="match status" value="1"/>
</dbReference>
<evidence type="ECO:0000256" key="8">
    <source>
        <dbReference type="RuleBase" id="RU362028"/>
    </source>
</evidence>
<dbReference type="NCBIfam" id="TIGR00005">
    <property type="entry name" value="rluA_subfam"/>
    <property type="match status" value="1"/>
</dbReference>
<dbReference type="PROSITE" id="PS50889">
    <property type="entry name" value="S4"/>
    <property type="match status" value="1"/>
</dbReference>
<evidence type="ECO:0000259" key="9">
    <source>
        <dbReference type="SMART" id="SM00363"/>
    </source>
</evidence>
<dbReference type="GO" id="GO:0160140">
    <property type="term" value="F:23S rRNA pseudouridine(1911/1915/1917) synthase activity"/>
    <property type="evidence" value="ECO:0007669"/>
    <property type="project" value="UniProtKB-EC"/>
</dbReference>
<dbReference type="FunFam" id="3.30.2350.10:FF:000006">
    <property type="entry name" value="Pseudouridine synthase"/>
    <property type="match status" value="1"/>
</dbReference>
<dbReference type="InterPro" id="IPR006225">
    <property type="entry name" value="PsdUridine_synth_RluC/D"/>
</dbReference>
<dbReference type="OrthoDB" id="9785808at2"/>
<dbReference type="InterPro" id="IPR036986">
    <property type="entry name" value="S4_RNA-bd_sf"/>
</dbReference>
<dbReference type="NCBIfam" id="NF008385">
    <property type="entry name" value="PRK11180.1"/>
    <property type="match status" value="1"/>
</dbReference>
<comment type="catalytic activity">
    <reaction evidence="4">
        <text>uridine(1911/1915/1917) in 23S rRNA = pseudouridine(1911/1915/1917) in 23S rRNA</text>
        <dbReference type="Rhea" id="RHEA:42524"/>
        <dbReference type="Rhea" id="RHEA-COMP:10097"/>
        <dbReference type="Rhea" id="RHEA-COMP:10098"/>
        <dbReference type="ChEBI" id="CHEBI:65314"/>
        <dbReference type="ChEBI" id="CHEBI:65315"/>
        <dbReference type="EC" id="5.4.99.23"/>
    </reaction>
</comment>
<evidence type="ECO:0000256" key="2">
    <source>
        <dbReference type="ARBA" id="ARBA00022884"/>
    </source>
</evidence>
<keyword evidence="2 7" id="KW-0694">RNA-binding</keyword>
<evidence type="ECO:0000256" key="6">
    <source>
        <dbReference type="PIRSR" id="PIRSR606225-1"/>
    </source>
</evidence>
<evidence type="ECO:0000313" key="11">
    <source>
        <dbReference type="Proteomes" id="UP000215181"/>
    </source>
</evidence>
<gene>
    <name evidence="10" type="ORF">CGK74_11005</name>
</gene>
<feature type="active site" evidence="6">
    <location>
        <position position="158"/>
    </location>
</feature>
<dbReference type="GO" id="GO:0003723">
    <property type="term" value="F:RNA binding"/>
    <property type="evidence" value="ECO:0007669"/>
    <property type="project" value="UniProtKB-KW"/>
</dbReference>
<dbReference type="AlphaFoldDB" id="A0A235EXK0"/>
<dbReference type="CDD" id="cd00165">
    <property type="entry name" value="S4"/>
    <property type="match status" value="1"/>
</dbReference>
<organism evidence="10 11">
    <name type="scientific">Thauera propionica</name>
    <dbReference type="NCBI Taxonomy" id="2019431"/>
    <lineage>
        <taxon>Bacteria</taxon>
        <taxon>Pseudomonadati</taxon>
        <taxon>Pseudomonadota</taxon>
        <taxon>Betaproteobacteria</taxon>
        <taxon>Rhodocyclales</taxon>
        <taxon>Zoogloeaceae</taxon>
        <taxon>Thauera</taxon>
    </lineage>
</organism>
<dbReference type="GO" id="GO:0000455">
    <property type="term" value="P:enzyme-directed rRNA pseudouridine synthesis"/>
    <property type="evidence" value="ECO:0007669"/>
    <property type="project" value="UniProtKB-ARBA"/>
</dbReference>
<accession>A0A235EXK0</accession>
<dbReference type="CDD" id="cd02869">
    <property type="entry name" value="PseudoU_synth_RluA_like"/>
    <property type="match status" value="1"/>
</dbReference>
<dbReference type="InterPro" id="IPR006224">
    <property type="entry name" value="PsdUridine_synth_RluA-like_CS"/>
</dbReference>
<name>A0A235EXK0_9RHOO</name>
<dbReference type="Gene3D" id="3.10.290.10">
    <property type="entry name" value="RNA-binding S4 domain"/>
    <property type="match status" value="1"/>
</dbReference>